<feature type="transmembrane region" description="Helical" evidence="6">
    <location>
        <begin position="7"/>
        <end position="29"/>
    </location>
</feature>
<evidence type="ECO:0000256" key="4">
    <source>
        <dbReference type="ARBA" id="ARBA00022989"/>
    </source>
</evidence>
<evidence type="ECO:0008006" key="9">
    <source>
        <dbReference type="Google" id="ProtNLM"/>
    </source>
</evidence>
<accession>A0A917S3Z9</accession>
<sequence length="508" mass="57889">MKAKRSILNLIFGMASMLITVALGIIIPRMFLVHFGSEVNGLISSIGQIIIYLSLLEAGVGAASLQALYKVVARADKQDINEVLSATHNYYQKTGLYYFLCVIVMAVLYPLFVHSSISWPTTMSVVLLTGLGGAFNYYFQGTYTIFVAAIGKSYINTIITTTINILSSIAKIVLIKLGYNVVIIQGSFFALTMFQIVIYLIYIKRNYKWLDLKSRPNFQSISQKNSVMIHQLSTLIFNNTDVLILTFFTNLKVVSVYVIYNMLFTVIDRVIGTVNDSITFALGQTFYDNKKRFIMMFDTYEVYFMAFVFSFYAVAYILVLPFMRLYTSGIKDINYIDFWLPVLFVTLKLLSNARTPSNNLINIAGHFKKTQYRSILESSINIVCSLIFVHYLGMYGVLMGTIAALLYRSIDMIVYANQTILDRNPWPTIRRWLTDVLIFLLIIFVASKININPHSYLHVIGWACLLSLLVIPIYLVLSSLSERNVYKYARQLMIENMKKIKKRVGAQS</sequence>
<dbReference type="InterPro" id="IPR050833">
    <property type="entry name" value="Poly_Biosynth_Transport"/>
</dbReference>
<reference evidence="7" key="2">
    <citation type="submission" date="2020-09" db="EMBL/GenBank/DDBJ databases">
        <authorList>
            <person name="Sun Q."/>
            <person name="Ohkuma M."/>
        </authorList>
    </citation>
    <scope>NUCLEOTIDE SEQUENCE</scope>
    <source>
        <strain evidence="7">JCM 15325</strain>
    </source>
</reference>
<dbReference type="RefSeq" id="WP_188803052.1">
    <property type="nucleotide sequence ID" value="NZ_BMOK01000008.1"/>
</dbReference>
<evidence type="ECO:0000313" key="8">
    <source>
        <dbReference type="Proteomes" id="UP000654670"/>
    </source>
</evidence>
<feature type="transmembrane region" description="Helical" evidence="6">
    <location>
        <begin position="302"/>
        <end position="323"/>
    </location>
</feature>
<keyword evidence="4 6" id="KW-1133">Transmembrane helix</keyword>
<evidence type="ECO:0000256" key="5">
    <source>
        <dbReference type="ARBA" id="ARBA00023136"/>
    </source>
</evidence>
<feature type="transmembrane region" description="Helical" evidence="6">
    <location>
        <begin position="181"/>
        <end position="203"/>
    </location>
</feature>
<keyword evidence="5 6" id="KW-0472">Membrane</keyword>
<gene>
    <name evidence="7" type="ORF">GCM10007968_20640</name>
</gene>
<dbReference type="EMBL" id="BMOK01000008">
    <property type="protein sequence ID" value="GGL56529.1"/>
    <property type="molecule type" value="Genomic_DNA"/>
</dbReference>
<keyword evidence="8" id="KW-1185">Reference proteome</keyword>
<comment type="subcellular location">
    <subcellularLocation>
        <location evidence="1">Cell membrane</location>
        <topology evidence="1">Multi-pass membrane protein</topology>
    </subcellularLocation>
</comment>
<evidence type="ECO:0000256" key="1">
    <source>
        <dbReference type="ARBA" id="ARBA00004651"/>
    </source>
</evidence>
<evidence type="ECO:0000256" key="2">
    <source>
        <dbReference type="ARBA" id="ARBA00022475"/>
    </source>
</evidence>
<protein>
    <recommendedName>
        <fullName evidence="9">Sugar isomerase</fullName>
    </recommendedName>
</protein>
<feature type="transmembrane region" description="Helical" evidence="6">
    <location>
        <begin position="432"/>
        <end position="451"/>
    </location>
</feature>
<dbReference type="GO" id="GO:0005886">
    <property type="term" value="C:plasma membrane"/>
    <property type="evidence" value="ECO:0007669"/>
    <property type="project" value="UniProtKB-SubCell"/>
</dbReference>
<name>A0A917S3Z9_9BACL</name>
<feature type="transmembrane region" description="Helical" evidence="6">
    <location>
        <begin position="49"/>
        <end position="69"/>
    </location>
</feature>
<organism evidence="7 8">
    <name type="scientific">Sporolactobacillus putidus</name>
    <dbReference type="NCBI Taxonomy" id="492735"/>
    <lineage>
        <taxon>Bacteria</taxon>
        <taxon>Bacillati</taxon>
        <taxon>Bacillota</taxon>
        <taxon>Bacilli</taxon>
        <taxon>Bacillales</taxon>
        <taxon>Sporolactobacillaceae</taxon>
        <taxon>Sporolactobacillus</taxon>
    </lineage>
</organism>
<keyword evidence="3 6" id="KW-0812">Transmembrane</keyword>
<evidence type="ECO:0000256" key="3">
    <source>
        <dbReference type="ARBA" id="ARBA00022692"/>
    </source>
</evidence>
<reference evidence="7" key="1">
    <citation type="journal article" date="2014" name="Int. J. Syst. Evol. Microbiol.">
        <title>Complete genome sequence of Corynebacterium casei LMG S-19264T (=DSM 44701T), isolated from a smear-ripened cheese.</title>
        <authorList>
            <consortium name="US DOE Joint Genome Institute (JGI-PGF)"/>
            <person name="Walter F."/>
            <person name="Albersmeier A."/>
            <person name="Kalinowski J."/>
            <person name="Ruckert C."/>
        </authorList>
    </citation>
    <scope>NUCLEOTIDE SEQUENCE</scope>
    <source>
        <strain evidence="7">JCM 15325</strain>
    </source>
</reference>
<evidence type="ECO:0000313" key="7">
    <source>
        <dbReference type="EMBL" id="GGL56529.1"/>
    </source>
</evidence>
<feature type="transmembrane region" description="Helical" evidence="6">
    <location>
        <begin position="154"/>
        <end position="175"/>
    </location>
</feature>
<feature type="transmembrane region" description="Helical" evidence="6">
    <location>
        <begin position="457"/>
        <end position="477"/>
    </location>
</feature>
<feature type="transmembrane region" description="Helical" evidence="6">
    <location>
        <begin position="95"/>
        <end position="113"/>
    </location>
</feature>
<dbReference type="AlphaFoldDB" id="A0A917S3Z9"/>
<dbReference type="PANTHER" id="PTHR30250">
    <property type="entry name" value="PST FAMILY PREDICTED COLANIC ACID TRANSPORTER"/>
    <property type="match status" value="1"/>
</dbReference>
<keyword evidence="2" id="KW-1003">Cell membrane</keyword>
<comment type="caution">
    <text evidence="7">The sequence shown here is derived from an EMBL/GenBank/DDBJ whole genome shotgun (WGS) entry which is preliminary data.</text>
</comment>
<dbReference type="PANTHER" id="PTHR30250:SF11">
    <property type="entry name" value="O-ANTIGEN TRANSPORTER-RELATED"/>
    <property type="match status" value="1"/>
</dbReference>
<feature type="transmembrane region" description="Helical" evidence="6">
    <location>
        <begin position="380"/>
        <end position="407"/>
    </location>
</feature>
<feature type="transmembrane region" description="Helical" evidence="6">
    <location>
        <begin position="119"/>
        <end position="139"/>
    </location>
</feature>
<dbReference type="Proteomes" id="UP000654670">
    <property type="component" value="Unassembled WGS sequence"/>
</dbReference>
<proteinExistence type="predicted"/>
<evidence type="ECO:0000256" key="6">
    <source>
        <dbReference type="SAM" id="Phobius"/>
    </source>
</evidence>